<dbReference type="KEGG" id="rop:ROP_53380"/>
<name>C1AV95_RHOOB</name>
<feature type="domain" description="Amidohydrolase-related" evidence="2">
    <location>
        <begin position="76"/>
        <end position="330"/>
    </location>
</feature>
<sequence>MRIITLEEHYLDPAIAAASAPLARELSPDFAAAYDPASGLSYTPSAQVLQDLGQRRIADMDTHGISMQVLSCLTTQQVPADVAPDLVRAANDTAAAAVRAHPDRFAAFAALPTTAPDAAATELARCIDDLGFVGTMINGRTDGEFLDAPRFDPILATAAARNVPIYLHPAVPPRATSDSNYAGLAPLVTARLQTSAWGWHQETAVHFLHLVLSGVLDRYPNLQFILGHWGEMIPFYLDRLDEALPQAVTNLDRTISDYVRENVYITPSGMFNQAQLQYCVETLGVDRILYSVDYPFIGNDGAVSFLDEANLPDEAKHQIAHQNTEKLLGL</sequence>
<dbReference type="GO" id="GO:0005829">
    <property type="term" value="C:cytosol"/>
    <property type="evidence" value="ECO:0007669"/>
    <property type="project" value="TreeGrafter"/>
</dbReference>
<proteinExistence type="predicted"/>
<dbReference type="InterPro" id="IPR032465">
    <property type="entry name" value="ACMSD"/>
</dbReference>
<dbReference type="AlphaFoldDB" id="C1AV95"/>
<dbReference type="Gene3D" id="3.20.20.140">
    <property type="entry name" value="Metal-dependent hydrolases"/>
    <property type="match status" value="1"/>
</dbReference>
<organism evidence="3 4">
    <name type="scientific">Rhodococcus opacus (strain B4)</name>
    <dbReference type="NCBI Taxonomy" id="632772"/>
    <lineage>
        <taxon>Bacteria</taxon>
        <taxon>Bacillati</taxon>
        <taxon>Actinomycetota</taxon>
        <taxon>Actinomycetes</taxon>
        <taxon>Mycobacteriales</taxon>
        <taxon>Nocardiaceae</taxon>
        <taxon>Rhodococcus</taxon>
    </lineage>
</organism>
<dbReference type="STRING" id="632772.ROP_53380"/>
<keyword evidence="1" id="KW-0456">Lyase</keyword>
<evidence type="ECO:0000313" key="3">
    <source>
        <dbReference type="EMBL" id="BAH53585.1"/>
    </source>
</evidence>
<dbReference type="HOGENOM" id="CLU_039329_5_1_11"/>
<dbReference type="Pfam" id="PF04909">
    <property type="entry name" value="Amidohydro_2"/>
    <property type="match status" value="1"/>
</dbReference>
<evidence type="ECO:0000259" key="2">
    <source>
        <dbReference type="Pfam" id="PF04909"/>
    </source>
</evidence>
<dbReference type="GO" id="GO:0016787">
    <property type="term" value="F:hydrolase activity"/>
    <property type="evidence" value="ECO:0007669"/>
    <property type="project" value="InterPro"/>
</dbReference>
<dbReference type="EMBL" id="AP011115">
    <property type="protein sequence ID" value="BAH53585.1"/>
    <property type="molecule type" value="Genomic_DNA"/>
</dbReference>
<accession>C1AV95</accession>
<dbReference type="RefSeq" id="WP_015889086.1">
    <property type="nucleotide sequence ID" value="NC_012522.1"/>
</dbReference>
<protein>
    <submittedName>
        <fullName evidence="3">Putative decarboxylase</fullName>
    </submittedName>
</protein>
<dbReference type="GO" id="GO:0019748">
    <property type="term" value="P:secondary metabolic process"/>
    <property type="evidence" value="ECO:0007669"/>
    <property type="project" value="TreeGrafter"/>
</dbReference>
<dbReference type="SUPFAM" id="SSF51556">
    <property type="entry name" value="Metallo-dependent hydrolases"/>
    <property type="match status" value="1"/>
</dbReference>
<dbReference type="OrthoDB" id="8673173at2"/>
<dbReference type="InterPro" id="IPR032466">
    <property type="entry name" value="Metal_Hydrolase"/>
</dbReference>
<reference evidence="3 4" key="1">
    <citation type="submission" date="2009-03" db="EMBL/GenBank/DDBJ databases">
        <title>Comparison of the complete genome sequences of Rhodococcus erythropolis PR4 and Rhodococcus opacus B4.</title>
        <authorList>
            <person name="Takarada H."/>
            <person name="Sekine M."/>
            <person name="Hosoyama A."/>
            <person name="Yamada R."/>
            <person name="Fujisawa T."/>
            <person name="Omata S."/>
            <person name="Shimizu A."/>
            <person name="Tsukatani N."/>
            <person name="Tanikawa S."/>
            <person name="Fujita N."/>
            <person name="Harayama S."/>
        </authorList>
    </citation>
    <scope>NUCLEOTIDE SEQUENCE [LARGE SCALE GENOMIC DNA]</scope>
    <source>
        <strain evidence="3 4">B4</strain>
    </source>
</reference>
<dbReference type="PANTHER" id="PTHR21240">
    <property type="entry name" value="2-AMINO-3-CARBOXYLMUCONATE-6-SEMIALDEHYDE DECARBOXYLASE"/>
    <property type="match status" value="1"/>
</dbReference>
<dbReference type="Proteomes" id="UP000002212">
    <property type="component" value="Chromosome"/>
</dbReference>
<evidence type="ECO:0000256" key="1">
    <source>
        <dbReference type="ARBA" id="ARBA00023239"/>
    </source>
</evidence>
<evidence type="ECO:0000313" key="4">
    <source>
        <dbReference type="Proteomes" id="UP000002212"/>
    </source>
</evidence>
<dbReference type="PATRIC" id="fig|632772.20.peg.5568"/>
<dbReference type="PANTHER" id="PTHR21240:SF30">
    <property type="entry name" value="AMIDOHYDROLASE-RELATED DOMAIN-CONTAINING PROTEIN-RELATED"/>
    <property type="match status" value="1"/>
</dbReference>
<gene>
    <name evidence="3" type="ordered locus">ROP_53380</name>
</gene>
<dbReference type="GO" id="GO:0016831">
    <property type="term" value="F:carboxy-lyase activity"/>
    <property type="evidence" value="ECO:0007669"/>
    <property type="project" value="InterPro"/>
</dbReference>
<dbReference type="InterPro" id="IPR006680">
    <property type="entry name" value="Amidohydro-rel"/>
</dbReference>